<evidence type="ECO:0000256" key="7">
    <source>
        <dbReference type="ARBA" id="ARBA00022448"/>
    </source>
</evidence>
<dbReference type="InterPro" id="IPR044865">
    <property type="entry name" value="MRH_dom"/>
</dbReference>
<evidence type="ECO:0000256" key="2">
    <source>
        <dbReference type="ARBA" id="ARBA00004358"/>
    </source>
</evidence>
<dbReference type="PANTHER" id="PTHR15071:SF0">
    <property type="entry name" value="MANNOSE 6-PHOSPHATE RECEPTOR-LIKE PROTEIN 1"/>
    <property type="match status" value="1"/>
</dbReference>
<comment type="caution">
    <text evidence="22">The sequence shown here is derived from an EMBL/GenBank/DDBJ whole genome shotgun (WGS) entry which is preliminary data.</text>
</comment>
<accession>A0ABR4NRC7</accession>
<dbReference type="InterPro" id="IPR009011">
    <property type="entry name" value="Man6P_isomerase_rcpt-bd_dom_sf"/>
</dbReference>
<keyword evidence="16" id="KW-1015">Disulfide bond</keyword>
<keyword evidence="12" id="KW-0072">Autophagy</keyword>
<keyword evidence="13" id="KW-0333">Golgi apparatus</keyword>
<evidence type="ECO:0000256" key="8">
    <source>
        <dbReference type="ARBA" id="ARBA00022692"/>
    </source>
</evidence>
<keyword evidence="10" id="KW-0653">Protein transport</keyword>
<feature type="domain" description="MRH" evidence="21">
    <location>
        <begin position="24"/>
        <end position="196"/>
    </location>
</feature>
<evidence type="ECO:0000256" key="14">
    <source>
        <dbReference type="ARBA" id="ARBA00023128"/>
    </source>
</evidence>
<evidence type="ECO:0000256" key="15">
    <source>
        <dbReference type="ARBA" id="ARBA00023136"/>
    </source>
</evidence>
<evidence type="ECO:0000313" key="23">
    <source>
        <dbReference type="Proteomes" id="UP001623330"/>
    </source>
</evidence>
<gene>
    <name evidence="22" type="ORF">RNJ44_01241</name>
</gene>
<evidence type="ECO:0000256" key="12">
    <source>
        <dbReference type="ARBA" id="ARBA00023006"/>
    </source>
</evidence>
<evidence type="ECO:0000256" key="17">
    <source>
        <dbReference type="ARBA" id="ARBA00023329"/>
    </source>
</evidence>
<reference evidence="22 23" key="1">
    <citation type="submission" date="2024-05" db="EMBL/GenBank/DDBJ databases">
        <title>Long read based assembly of the Candida bracarensis genome reveals expanded adhesin content.</title>
        <authorList>
            <person name="Marcet-Houben M."/>
            <person name="Ksiezopolska E."/>
            <person name="Gabaldon T."/>
        </authorList>
    </citation>
    <scope>NUCLEOTIDE SEQUENCE [LARGE SCALE GENOMIC DNA]</scope>
    <source>
        <strain evidence="22 23">CBM6</strain>
    </source>
</reference>
<keyword evidence="7" id="KW-0813">Transport</keyword>
<keyword evidence="9 20" id="KW-0732">Signal</keyword>
<feature type="transmembrane region" description="Helical" evidence="19">
    <location>
        <begin position="203"/>
        <end position="223"/>
    </location>
</feature>
<dbReference type="Pfam" id="PF09451">
    <property type="entry name" value="ATG27"/>
    <property type="match status" value="1"/>
</dbReference>
<evidence type="ECO:0000256" key="9">
    <source>
        <dbReference type="ARBA" id="ARBA00022729"/>
    </source>
</evidence>
<evidence type="ECO:0000256" key="16">
    <source>
        <dbReference type="ARBA" id="ARBA00023157"/>
    </source>
</evidence>
<evidence type="ECO:0000256" key="3">
    <source>
        <dbReference type="ARBA" id="ARBA00004472"/>
    </source>
</evidence>
<organism evidence="22 23">
    <name type="scientific">Nakaseomyces bracarensis</name>
    <dbReference type="NCBI Taxonomy" id="273131"/>
    <lineage>
        <taxon>Eukaryota</taxon>
        <taxon>Fungi</taxon>
        <taxon>Dikarya</taxon>
        <taxon>Ascomycota</taxon>
        <taxon>Saccharomycotina</taxon>
        <taxon>Saccharomycetes</taxon>
        <taxon>Saccharomycetales</taxon>
        <taxon>Saccharomycetaceae</taxon>
        <taxon>Nakaseomyces</taxon>
    </lineage>
</organism>
<evidence type="ECO:0000256" key="18">
    <source>
        <dbReference type="SAM" id="MobiDB-lite"/>
    </source>
</evidence>
<evidence type="ECO:0000313" key="22">
    <source>
        <dbReference type="EMBL" id="KAL3230792.1"/>
    </source>
</evidence>
<sequence length="320" mass="36351">MRTLWLWIALVRIVVGISEVDKNLFCAVMNPLTGSYIDLSQLSATPNDRPQSSYDRKFSDKSRWLVRDLEGSTNFTLSICSSAVTKDEKKQLENTTGAYYTVNDTKYQNNRRLVSIGDFSTRPHLVGGGGSTSESRTLTLKYENGSMCPNGIDRKATLLNFICDRSVNSKAQISYIGNLHECSYFFEIRSVYACPTSNKTNEVNVYGIFFSIIIIFFLVEFACRKWLFNKRPTETGNRTSRGLSDRGDDGTPGAIRLPEFSDLRWEMHNQGTSLWSRIPTALLTGLTTVQSLFKRNTRQRTTSYRDMEHQNDILDSLDNV</sequence>
<dbReference type="PROSITE" id="PS51914">
    <property type="entry name" value="MRH"/>
    <property type="match status" value="1"/>
</dbReference>
<feature type="signal peptide" evidence="20">
    <location>
        <begin position="1"/>
        <end position="16"/>
    </location>
</feature>
<evidence type="ECO:0000256" key="20">
    <source>
        <dbReference type="SAM" id="SignalP"/>
    </source>
</evidence>
<feature type="region of interest" description="Disordered" evidence="18">
    <location>
        <begin position="234"/>
        <end position="253"/>
    </location>
</feature>
<protein>
    <recommendedName>
        <fullName evidence="6">Autophagy-related protein 27</fullName>
    </recommendedName>
</protein>
<dbReference type="Gene3D" id="2.70.130.10">
    <property type="entry name" value="Mannose-6-phosphate receptor binding domain"/>
    <property type="match status" value="1"/>
</dbReference>
<dbReference type="InterPro" id="IPR018939">
    <property type="entry name" value="Autophagy-rel_prot_27"/>
</dbReference>
<evidence type="ECO:0000256" key="6">
    <source>
        <dbReference type="ARBA" id="ARBA00013776"/>
    </source>
</evidence>
<keyword evidence="23" id="KW-1185">Reference proteome</keyword>
<dbReference type="PANTHER" id="PTHR15071">
    <property type="entry name" value="MANNOSE-6-PHOSPHATE RECEPTOR FAMILY MEMBER"/>
    <property type="match status" value="1"/>
</dbReference>
<keyword evidence="15 19" id="KW-0472">Membrane</keyword>
<evidence type="ECO:0000256" key="11">
    <source>
        <dbReference type="ARBA" id="ARBA00022989"/>
    </source>
</evidence>
<evidence type="ECO:0000256" key="5">
    <source>
        <dbReference type="ARBA" id="ARBA00005363"/>
    </source>
</evidence>
<evidence type="ECO:0000256" key="19">
    <source>
        <dbReference type="SAM" id="Phobius"/>
    </source>
</evidence>
<dbReference type="SUPFAM" id="SSF50911">
    <property type="entry name" value="Mannose 6-phosphate receptor domain"/>
    <property type="match status" value="1"/>
</dbReference>
<name>A0ABR4NRC7_9SACH</name>
<keyword evidence="17" id="KW-0968">Cytoplasmic vesicle</keyword>
<evidence type="ECO:0000256" key="4">
    <source>
        <dbReference type="ARBA" id="ARBA00004614"/>
    </source>
</evidence>
<proteinExistence type="inferred from homology"/>
<feature type="chain" id="PRO_5046617961" description="Autophagy-related protein 27" evidence="20">
    <location>
        <begin position="17"/>
        <end position="320"/>
    </location>
</feature>
<evidence type="ECO:0000256" key="1">
    <source>
        <dbReference type="ARBA" id="ARBA00004304"/>
    </source>
</evidence>
<keyword evidence="11 19" id="KW-1133">Transmembrane helix</keyword>
<keyword evidence="14" id="KW-0496">Mitochondrion</keyword>
<keyword evidence="8 19" id="KW-0812">Transmembrane</keyword>
<comment type="similarity">
    <text evidence="5">Belongs to the ATG27 family.</text>
</comment>
<evidence type="ECO:0000256" key="13">
    <source>
        <dbReference type="ARBA" id="ARBA00023034"/>
    </source>
</evidence>
<evidence type="ECO:0000256" key="10">
    <source>
        <dbReference type="ARBA" id="ARBA00022927"/>
    </source>
</evidence>
<dbReference type="Proteomes" id="UP001623330">
    <property type="component" value="Unassembled WGS sequence"/>
</dbReference>
<evidence type="ECO:0000259" key="21">
    <source>
        <dbReference type="PROSITE" id="PS51914"/>
    </source>
</evidence>
<comment type="subcellular location">
    <subcellularLocation>
        <location evidence="2">Cytoplasmic vesicle membrane</location>
        <topology evidence="2">Single-pass type I membrane protein</topology>
    </subcellularLocation>
    <subcellularLocation>
        <location evidence="4">Golgi apparatus membrane</location>
        <topology evidence="4">Single-pass type I membrane protein</topology>
    </subcellularLocation>
    <subcellularLocation>
        <location evidence="1">Mitochondrion membrane</location>
        <topology evidence="1">Single-pass membrane protein</topology>
    </subcellularLocation>
    <subcellularLocation>
        <location evidence="3">Preautophagosomal structure membrane</location>
        <topology evidence="3">Single-pass type I membrane protein</topology>
    </subcellularLocation>
</comment>
<dbReference type="EMBL" id="JBEVYD010000009">
    <property type="protein sequence ID" value="KAL3230792.1"/>
    <property type="molecule type" value="Genomic_DNA"/>
</dbReference>